<dbReference type="Proteomes" id="UP000036867">
    <property type="component" value="Unassembled WGS sequence"/>
</dbReference>
<dbReference type="Pfam" id="PF17874">
    <property type="entry name" value="TPR_MalT"/>
    <property type="match status" value="1"/>
</dbReference>
<dbReference type="InterPro" id="IPR041617">
    <property type="entry name" value="TPR_MalT"/>
</dbReference>
<dbReference type="Gene3D" id="1.10.10.10">
    <property type="entry name" value="Winged helix-like DNA-binding domain superfamily/Winged helix DNA-binding domain"/>
    <property type="match status" value="1"/>
</dbReference>
<dbReference type="SMART" id="SM00421">
    <property type="entry name" value="HTH_LUXR"/>
    <property type="match status" value="1"/>
</dbReference>
<dbReference type="PATRIC" id="fig|263475.3.peg.1406"/>
<dbReference type="PROSITE" id="PS50043">
    <property type="entry name" value="HTH_LUXR_2"/>
    <property type="match status" value="1"/>
</dbReference>
<dbReference type="PRINTS" id="PR00038">
    <property type="entry name" value="HTHLUXR"/>
</dbReference>
<dbReference type="InterPro" id="IPR011990">
    <property type="entry name" value="TPR-like_helical_dom_sf"/>
</dbReference>
<organism evidence="5 6">
    <name type="scientific">Viridibacillus arvi</name>
    <dbReference type="NCBI Taxonomy" id="263475"/>
    <lineage>
        <taxon>Bacteria</taxon>
        <taxon>Bacillati</taxon>
        <taxon>Bacillota</taxon>
        <taxon>Bacilli</taxon>
        <taxon>Bacillales</taxon>
        <taxon>Caryophanaceae</taxon>
        <taxon>Viridibacillus</taxon>
    </lineage>
</organism>
<evidence type="ECO:0000256" key="3">
    <source>
        <dbReference type="ARBA" id="ARBA00023163"/>
    </source>
</evidence>
<dbReference type="RefSeq" id="WP_053415960.1">
    <property type="nucleotide sequence ID" value="NZ_LILB01000001.1"/>
</dbReference>
<keyword evidence="2" id="KW-0238">DNA-binding</keyword>
<dbReference type="InterPro" id="IPR059106">
    <property type="entry name" value="WHD_MalT"/>
</dbReference>
<dbReference type="PANTHER" id="PTHR44688">
    <property type="entry name" value="DNA-BINDING TRANSCRIPTIONAL ACTIVATOR DEVR_DOSR"/>
    <property type="match status" value="1"/>
</dbReference>
<dbReference type="GO" id="GO:0006355">
    <property type="term" value="P:regulation of DNA-templated transcription"/>
    <property type="evidence" value="ECO:0007669"/>
    <property type="project" value="InterPro"/>
</dbReference>
<evidence type="ECO:0000256" key="1">
    <source>
        <dbReference type="ARBA" id="ARBA00023015"/>
    </source>
</evidence>
<dbReference type="Pfam" id="PF00196">
    <property type="entry name" value="GerE"/>
    <property type="match status" value="1"/>
</dbReference>
<keyword evidence="1" id="KW-0805">Transcription regulation</keyword>
<dbReference type="SUPFAM" id="SSF52540">
    <property type="entry name" value="P-loop containing nucleoside triphosphate hydrolases"/>
    <property type="match status" value="1"/>
</dbReference>
<proteinExistence type="predicted"/>
<dbReference type="Gene3D" id="1.25.40.10">
    <property type="entry name" value="Tetratricopeptide repeat domain"/>
    <property type="match status" value="1"/>
</dbReference>
<dbReference type="Pfam" id="PF25873">
    <property type="entry name" value="WHD_MalT"/>
    <property type="match status" value="1"/>
</dbReference>
<dbReference type="Gene3D" id="3.40.50.300">
    <property type="entry name" value="P-loop containing nucleotide triphosphate hydrolases"/>
    <property type="match status" value="1"/>
</dbReference>
<dbReference type="SUPFAM" id="SSF48452">
    <property type="entry name" value="TPR-like"/>
    <property type="match status" value="1"/>
</dbReference>
<dbReference type="PANTHER" id="PTHR44688:SF16">
    <property type="entry name" value="DNA-BINDING TRANSCRIPTIONAL ACTIVATOR DEVR_DOSR"/>
    <property type="match status" value="1"/>
</dbReference>
<dbReference type="SUPFAM" id="SSF46894">
    <property type="entry name" value="C-terminal effector domain of the bipartite response regulators"/>
    <property type="match status" value="1"/>
</dbReference>
<name>A0A0M0LLC1_9BACL</name>
<dbReference type="EMBL" id="LILB01000001">
    <property type="protein sequence ID" value="KOO51796.1"/>
    <property type="molecule type" value="Genomic_DNA"/>
</dbReference>
<evidence type="ECO:0000259" key="4">
    <source>
        <dbReference type="PROSITE" id="PS50043"/>
    </source>
</evidence>
<keyword evidence="3" id="KW-0804">Transcription</keyword>
<dbReference type="STRING" id="263475.AMD00_04980"/>
<dbReference type="InterPro" id="IPR000792">
    <property type="entry name" value="Tscrpt_reg_LuxR_C"/>
</dbReference>
<dbReference type="GO" id="GO:0003677">
    <property type="term" value="F:DNA binding"/>
    <property type="evidence" value="ECO:0007669"/>
    <property type="project" value="UniProtKB-KW"/>
</dbReference>
<evidence type="ECO:0000313" key="5">
    <source>
        <dbReference type="EMBL" id="KOO51796.1"/>
    </source>
</evidence>
<dbReference type="InterPro" id="IPR027417">
    <property type="entry name" value="P-loop_NTPase"/>
</dbReference>
<dbReference type="InterPro" id="IPR016032">
    <property type="entry name" value="Sig_transdc_resp-reg_C-effctor"/>
</dbReference>
<dbReference type="OrthoDB" id="1137593at2"/>
<protein>
    <recommendedName>
        <fullName evidence="4">HTH luxR-type domain-containing protein</fullName>
    </recommendedName>
</protein>
<keyword evidence="6" id="KW-1185">Reference proteome</keyword>
<dbReference type="InterPro" id="IPR036388">
    <property type="entry name" value="WH-like_DNA-bd_sf"/>
</dbReference>
<sequence>MQMVLLRSKTTMPQALDSAIERERLYDLLRNDRTKKITFVRSPAGYGKTTILSQWFSQFDKPVAWLSIEVADNDPIRFWKYVIHSVTEITKNNIDLELASLFASQEPSAFEFLIDSFLNEMSLVEQNISIVIDDYHLIENATIHKMMIQFIEYLPSNVQIYITSRSDVPFPIAKWRAKSWLREIGMEQLRFTYEEIQQFYEKKNCLYTDISMLQHVLKKTEGWVTGIQLTELSLNSSAINDFNIDALNGAHPYIADFLLQDILAALSPSIQDFLIRTSILKSLDPLVCNVLTNRSDSLSILSELEKKGLFIVRLNSTPPVYRYHHLFAEALQIELKNRYSEELVASIITEAATLLHDKGDTISAIELAISKQDYELAESWITTHLVDIFTSGQTSTFIGWVKTLRMNHYPIPYEMLVMDVIALISTLKFEEAVEIMTALEQKQVTEKWMDLEENLGVASIYETVKAYAIFGMGGDIEQATEIVQRQLEKGRVGSRWDNIPMQYNTFEHKILRTSIGSKGKFWPFEKSYPFIKLFRETEFKDDNMTAYSYGTSAESLYEKDFTDAASSELKIAIQYGHKFRDPGLFIPMYLLKAQIYIKNNNLIAAHAFLKNSMETVKEKHWIKTLRTKIAHCYLLEGNLLQAEQELKMSKSRQPFWLLVNARLLMVKSQASDALSSIMQVKTKSLQEMQISTIIEATVLEAICEKALGNDDSAMLALHEALFQGAPYEYVRTFLDEKASIPLLKAYLKMRKTKNDPNWNTVPLSYVTRLLHDIQSEDSPLDSLTQREQEVFSLLADGATNREIADRLFLTEGTVRVYLTTIYSKLGVNSRAKAILLKQ</sequence>
<dbReference type="AlphaFoldDB" id="A0A0M0LLC1"/>
<evidence type="ECO:0000313" key="6">
    <source>
        <dbReference type="Proteomes" id="UP000036867"/>
    </source>
</evidence>
<reference evidence="6" key="1">
    <citation type="submission" date="2015-08" db="EMBL/GenBank/DDBJ databases">
        <title>Fjat-10028 dsm 16317.</title>
        <authorList>
            <person name="Liu B."/>
            <person name="Wang J."/>
            <person name="Zhu Y."/>
            <person name="Liu G."/>
            <person name="Chen Q."/>
            <person name="Chen Z."/>
            <person name="Lan J."/>
            <person name="Che J."/>
            <person name="Ge C."/>
            <person name="Shi H."/>
            <person name="Pan Z."/>
            <person name="Liu X."/>
        </authorList>
    </citation>
    <scope>NUCLEOTIDE SEQUENCE [LARGE SCALE GENOMIC DNA]</scope>
    <source>
        <strain evidence="6">DSM 16317</strain>
    </source>
</reference>
<accession>A0A0M0LLC1</accession>
<dbReference type="GeneID" id="301135457"/>
<evidence type="ECO:0000256" key="2">
    <source>
        <dbReference type="ARBA" id="ARBA00023125"/>
    </source>
</evidence>
<comment type="caution">
    <text evidence="5">The sequence shown here is derived from an EMBL/GenBank/DDBJ whole genome shotgun (WGS) entry which is preliminary data.</text>
</comment>
<dbReference type="CDD" id="cd06170">
    <property type="entry name" value="LuxR_C_like"/>
    <property type="match status" value="1"/>
</dbReference>
<feature type="domain" description="HTH luxR-type" evidence="4">
    <location>
        <begin position="776"/>
        <end position="838"/>
    </location>
</feature>
<gene>
    <name evidence="5" type="ORF">AMD00_04980</name>
</gene>